<organism evidence="2">
    <name type="scientific">viral metagenome</name>
    <dbReference type="NCBI Taxonomy" id="1070528"/>
    <lineage>
        <taxon>unclassified sequences</taxon>
        <taxon>metagenomes</taxon>
        <taxon>organismal metagenomes</taxon>
    </lineage>
</organism>
<sequence>MNQSTLFYMQQAYNLTEYQVSMLAMYSAPSVGMAEILYK</sequence>
<protein>
    <submittedName>
        <fullName evidence="2">Uncharacterized protein</fullName>
    </submittedName>
</protein>
<evidence type="ECO:0000313" key="2">
    <source>
        <dbReference type="EMBL" id="QJA84522.1"/>
    </source>
</evidence>
<dbReference type="AlphaFoldDB" id="A0A6M3KRS0"/>
<evidence type="ECO:0000313" key="1">
    <source>
        <dbReference type="EMBL" id="QJA67010.1"/>
    </source>
</evidence>
<dbReference type="EMBL" id="MT142530">
    <property type="protein sequence ID" value="QJA84522.1"/>
    <property type="molecule type" value="Genomic_DNA"/>
</dbReference>
<accession>A0A6M3KRS0</accession>
<proteinExistence type="predicted"/>
<dbReference type="EMBL" id="MT141564">
    <property type="protein sequence ID" value="QJA67010.1"/>
    <property type="molecule type" value="Genomic_DNA"/>
</dbReference>
<reference evidence="2" key="1">
    <citation type="submission" date="2020-03" db="EMBL/GenBank/DDBJ databases">
        <title>The deep terrestrial virosphere.</title>
        <authorList>
            <person name="Holmfeldt K."/>
            <person name="Nilsson E."/>
            <person name="Simone D."/>
            <person name="Lopez-Fernandez M."/>
            <person name="Wu X."/>
            <person name="de Brujin I."/>
            <person name="Lundin D."/>
            <person name="Andersson A."/>
            <person name="Bertilsson S."/>
            <person name="Dopson M."/>
        </authorList>
    </citation>
    <scope>NUCLEOTIDE SEQUENCE</scope>
    <source>
        <strain evidence="2">MM415A00187</strain>
        <strain evidence="1">MM415B00313</strain>
    </source>
</reference>
<gene>
    <name evidence="2" type="ORF">MM415A00187_0057</name>
    <name evidence="1" type="ORF">MM415B00313_0058</name>
</gene>
<name>A0A6M3KRS0_9ZZZZ</name>